<name>A0AAQ1JTV5_9BURK</name>
<organism evidence="3 4">
    <name type="scientific">Paraburkholderia tropica</name>
    <dbReference type="NCBI Taxonomy" id="92647"/>
    <lineage>
        <taxon>Bacteria</taxon>
        <taxon>Pseudomonadati</taxon>
        <taxon>Pseudomonadota</taxon>
        <taxon>Betaproteobacteria</taxon>
        <taxon>Burkholderiales</taxon>
        <taxon>Burkholderiaceae</taxon>
        <taxon>Paraburkholderia</taxon>
    </lineage>
</organism>
<dbReference type="Proteomes" id="UP000183529">
    <property type="component" value="Unassembled WGS sequence"/>
</dbReference>
<feature type="chain" id="PRO_5042918301" evidence="1">
    <location>
        <begin position="26"/>
        <end position="263"/>
    </location>
</feature>
<dbReference type="PANTHER" id="PTHR30251">
    <property type="entry name" value="PILUS ASSEMBLY CHAPERONE"/>
    <property type="match status" value="1"/>
</dbReference>
<feature type="signal peptide" evidence="1">
    <location>
        <begin position="1"/>
        <end position="25"/>
    </location>
</feature>
<feature type="domain" description="Pili assembly chaperone N-terminal" evidence="2">
    <location>
        <begin position="28"/>
        <end position="166"/>
    </location>
</feature>
<dbReference type="InterPro" id="IPR013783">
    <property type="entry name" value="Ig-like_fold"/>
</dbReference>
<proteinExistence type="predicted"/>
<comment type="caution">
    <text evidence="3">The sequence shown here is derived from an EMBL/GenBank/DDBJ whole genome shotgun (WGS) entry which is preliminary data.</text>
</comment>
<dbReference type="EMBL" id="FNZM01000006">
    <property type="protein sequence ID" value="SEJ59618.1"/>
    <property type="molecule type" value="Genomic_DNA"/>
</dbReference>
<dbReference type="RefSeq" id="WP_080180256.1">
    <property type="nucleotide sequence ID" value="NZ_CADFGN010000006.1"/>
</dbReference>
<keyword evidence="1" id="KW-0732">Signal</keyword>
<sequence length="263" mass="27521">MSARRAGCAAFAAAWLWAFAGGAFAATLQISPVTIEFSASENATGLTLRNPGDTPLYGQVRVFHWTQADGDDVLTPTADVIASPPLIEIAPHGDQLVRLVRVNPAGAANVANAASGASAPATAENANAELSYRLLIDELPAPGTANADGVTIRLRYSVPVFVEPRGGMAPPALTWRLVHGAHGYALRADNAGQRRAQISAVQLFDDSGHSWDVTHGLLGYALGHQGRQWNVPVPPDAKIGRMKVRATVNTQPVEGAVAIEQGG</sequence>
<gene>
    <name evidence="3" type="ORF">SAMN05216550_106142</name>
</gene>
<dbReference type="InterPro" id="IPR008962">
    <property type="entry name" value="PapD-like_sf"/>
</dbReference>
<dbReference type="SUPFAM" id="SSF49354">
    <property type="entry name" value="PapD-like"/>
    <property type="match status" value="1"/>
</dbReference>
<evidence type="ECO:0000313" key="3">
    <source>
        <dbReference type="EMBL" id="SEJ59618.1"/>
    </source>
</evidence>
<dbReference type="GO" id="GO:0030288">
    <property type="term" value="C:outer membrane-bounded periplasmic space"/>
    <property type="evidence" value="ECO:0007669"/>
    <property type="project" value="InterPro"/>
</dbReference>
<evidence type="ECO:0000313" key="4">
    <source>
        <dbReference type="Proteomes" id="UP000183529"/>
    </source>
</evidence>
<evidence type="ECO:0000259" key="2">
    <source>
        <dbReference type="Pfam" id="PF00345"/>
    </source>
</evidence>
<dbReference type="Gene3D" id="2.60.40.10">
    <property type="entry name" value="Immunoglobulins"/>
    <property type="match status" value="1"/>
</dbReference>
<dbReference type="GeneID" id="61307758"/>
<dbReference type="AlphaFoldDB" id="A0AAQ1JTV5"/>
<evidence type="ECO:0000256" key="1">
    <source>
        <dbReference type="SAM" id="SignalP"/>
    </source>
</evidence>
<reference evidence="3 4" key="1">
    <citation type="submission" date="2016-10" db="EMBL/GenBank/DDBJ databases">
        <authorList>
            <person name="Varghese N."/>
            <person name="Submissions S."/>
        </authorList>
    </citation>
    <scope>NUCLEOTIDE SEQUENCE [LARGE SCALE GENOMIC DNA]</scope>
    <source>
        <strain evidence="3 4">LMG 22274</strain>
    </source>
</reference>
<dbReference type="Pfam" id="PF00345">
    <property type="entry name" value="PapD_N"/>
    <property type="match status" value="1"/>
</dbReference>
<dbReference type="InterPro" id="IPR050643">
    <property type="entry name" value="Periplasmic_pilus_chap"/>
</dbReference>
<protein>
    <submittedName>
        <fullName evidence="3">Fimbrial chaperone protein</fullName>
    </submittedName>
</protein>
<dbReference type="GO" id="GO:0071555">
    <property type="term" value="P:cell wall organization"/>
    <property type="evidence" value="ECO:0007669"/>
    <property type="project" value="InterPro"/>
</dbReference>
<accession>A0AAQ1JTV5</accession>
<dbReference type="InterPro" id="IPR016147">
    <property type="entry name" value="Pili_assmbl_chaperone_N"/>
</dbReference>
<dbReference type="PANTHER" id="PTHR30251:SF4">
    <property type="entry name" value="SLR1668 PROTEIN"/>
    <property type="match status" value="1"/>
</dbReference>